<feature type="transmembrane region" description="Helical" evidence="7">
    <location>
        <begin position="37"/>
        <end position="58"/>
    </location>
</feature>
<dbReference type="GO" id="GO:0000160">
    <property type="term" value="P:phosphorelay signal transduction system"/>
    <property type="evidence" value="ECO:0007669"/>
    <property type="project" value="UniProtKB-KW"/>
</dbReference>
<comment type="catalytic activity">
    <reaction evidence="1">
        <text>ATP + protein L-histidine = ADP + protein N-phospho-L-histidine.</text>
        <dbReference type="EC" id="2.7.13.3"/>
    </reaction>
</comment>
<dbReference type="GO" id="GO:0004673">
    <property type="term" value="F:protein histidine kinase activity"/>
    <property type="evidence" value="ECO:0007669"/>
    <property type="project" value="UniProtKB-EC"/>
</dbReference>
<reference evidence="9" key="1">
    <citation type="journal article" date="2021" name="PeerJ">
        <title>Extensive microbial diversity within the chicken gut microbiome revealed by metagenomics and culture.</title>
        <authorList>
            <person name="Gilroy R."/>
            <person name="Ravi A."/>
            <person name="Getino M."/>
            <person name="Pursley I."/>
            <person name="Horton D.L."/>
            <person name="Alikhan N.F."/>
            <person name="Baker D."/>
            <person name="Gharbi K."/>
            <person name="Hall N."/>
            <person name="Watson M."/>
            <person name="Adriaenssens E.M."/>
            <person name="Foster-Nyarko E."/>
            <person name="Jarju S."/>
            <person name="Secka A."/>
            <person name="Antonio M."/>
            <person name="Oren A."/>
            <person name="Chaudhuri R.R."/>
            <person name="La Ragione R."/>
            <person name="Hildebrand F."/>
            <person name="Pallen M.J."/>
        </authorList>
    </citation>
    <scope>NUCLEOTIDE SEQUENCE</scope>
    <source>
        <strain evidence="9">26628</strain>
    </source>
</reference>
<evidence type="ECO:0000256" key="7">
    <source>
        <dbReference type="SAM" id="Phobius"/>
    </source>
</evidence>
<comment type="caution">
    <text evidence="9">The sequence shown here is derived from an EMBL/GenBank/DDBJ whole genome shotgun (WGS) entry which is preliminary data.</text>
</comment>
<evidence type="ECO:0000256" key="4">
    <source>
        <dbReference type="ARBA" id="ARBA00022679"/>
    </source>
</evidence>
<dbReference type="InterPro" id="IPR003594">
    <property type="entry name" value="HATPase_dom"/>
</dbReference>
<dbReference type="PROSITE" id="PS50109">
    <property type="entry name" value="HIS_KIN"/>
    <property type="match status" value="1"/>
</dbReference>
<protein>
    <recommendedName>
        <fullName evidence="2">histidine kinase</fullName>
        <ecNumber evidence="2">2.7.13.3</ecNumber>
    </recommendedName>
</protein>
<evidence type="ECO:0000313" key="10">
    <source>
        <dbReference type="Proteomes" id="UP000824249"/>
    </source>
</evidence>
<evidence type="ECO:0000256" key="6">
    <source>
        <dbReference type="ARBA" id="ARBA00023012"/>
    </source>
</evidence>
<dbReference type="InterPro" id="IPR004358">
    <property type="entry name" value="Sig_transdc_His_kin-like_C"/>
</dbReference>
<organism evidence="9 10">
    <name type="scientific">Candidatus Borkfalkia faecigallinarum</name>
    <dbReference type="NCBI Taxonomy" id="2838509"/>
    <lineage>
        <taxon>Bacteria</taxon>
        <taxon>Bacillati</taxon>
        <taxon>Bacillota</taxon>
        <taxon>Clostridia</taxon>
        <taxon>Christensenellales</taxon>
        <taxon>Christensenellaceae</taxon>
        <taxon>Candidatus Borkfalkia</taxon>
    </lineage>
</organism>
<dbReference type="PRINTS" id="PR00344">
    <property type="entry name" value="BCTRLSENSOR"/>
</dbReference>
<accession>A0A9D1VUN4</accession>
<dbReference type="PANTHER" id="PTHR44936">
    <property type="entry name" value="SENSOR PROTEIN CREC"/>
    <property type="match status" value="1"/>
</dbReference>
<reference evidence="9" key="2">
    <citation type="submission" date="2021-04" db="EMBL/GenBank/DDBJ databases">
        <authorList>
            <person name="Gilroy R."/>
        </authorList>
    </citation>
    <scope>NUCLEOTIDE SEQUENCE</scope>
    <source>
        <strain evidence="9">26628</strain>
    </source>
</reference>
<dbReference type="EC" id="2.7.13.3" evidence="2"/>
<dbReference type="InterPro" id="IPR050980">
    <property type="entry name" value="2C_sensor_his_kinase"/>
</dbReference>
<dbReference type="Proteomes" id="UP000824249">
    <property type="component" value="Unassembled WGS sequence"/>
</dbReference>
<evidence type="ECO:0000256" key="2">
    <source>
        <dbReference type="ARBA" id="ARBA00012438"/>
    </source>
</evidence>
<name>A0A9D1VUN4_9FIRM</name>
<dbReference type="SUPFAM" id="SSF55874">
    <property type="entry name" value="ATPase domain of HSP90 chaperone/DNA topoisomerase II/histidine kinase"/>
    <property type="match status" value="1"/>
</dbReference>
<dbReference type="InterPro" id="IPR005467">
    <property type="entry name" value="His_kinase_dom"/>
</dbReference>
<dbReference type="Gene3D" id="3.30.565.10">
    <property type="entry name" value="Histidine kinase-like ATPase, C-terminal domain"/>
    <property type="match status" value="1"/>
</dbReference>
<feature type="domain" description="Histidine kinase" evidence="8">
    <location>
        <begin position="127"/>
        <end position="322"/>
    </location>
</feature>
<keyword evidence="7" id="KW-0812">Transmembrane</keyword>
<proteinExistence type="predicted"/>
<dbReference type="AlphaFoldDB" id="A0A9D1VUN4"/>
<gene>
    <name evidence="9" type="ORF">H9737_04350</name>
</gene>
<dbReference type="InterPro" id="IPR036890">
    <property type="entry name" value="HATPase_C_sf"/>
</dbReference>
<keyword evidence="4" id="KW-0808">Transferase</keyword>
<dbReference type="EMBL" id="DXFD01000063">
    <property type="protein sequence ID" value="HIX46905.1"/>
    <property type="molecule type" value="Genomic_DNA"/>
</dbReference>
<keyword evidence="6" id="KW-0902">Two-component regulatory system</keyword>
<dbReference type="SMART" id="SM00387">
    <property type="entry name" value="HATPase_c"/>
    <property type="match status" value="1"/>
</dbReference>
<evidence type="ECO:0000256" key="1">
    <source>
        <dbReference type="ARBA" id="ARBA00000085"/>
    </source>
</evidence>
<keyword evidence="5 9" id="KW-0418">Kinase</keyword>
<keyword evidence="7" id="KW-0472">Membrane</keyword>
<evidence type="ECO:0000256" key="3">
    <source>
        <dbReference type="ARBA" id="ARBA00022553"/>
    </source>
</evidence>
<dbReference type="PANTHER" id="PTHR44936:SF9">
    <property type="entry name" value="SENSOR PROTEIN CREC"/>
    <property type="match status" value="1"/>
</dbReference>
<evidence type="ECO:0000313" key="9">
    <source>
        <dbReference type="EMBL" id="HIX46905.1"/>
    </source>
</evidence>
<dbReference type="Pfam" id="PF02518">
    <property type="entry name" value="HATPase_c"/>
    <property type="match status" value="1"/>
</dbReference>
<evidence type="ECO:0000256" key="5">
    <source>
        <dbReference type="ARBA" id="ARBA00022777"/>
    </source>
</evidence>
<evidence type="ECO:0000259" key="8">
    <source>
        <dbReference type="PROSITE" id="PS50109"/>
    </source>
</evidence>
<sequence>MNILRFLRSKLVPACILLLLAAAWSYLAALAAIPPAFIALSDALLLLGAALVWLWQYLRARRRLQKLRCAADRMGEKAYLLGEVLERPADALEEEYYEIMKGVSRSAVNAAETAIRARDEYGDYMEKWVHELKTPLTAASLILAGGGDAQKLRVQIRRADNLAESVLCYARLREAGSARQISRVRLREAADEAVKGEMELLLAAGVRVEVEGDAEVSTDRGSVVFAVKQLLVNCAKYCKGGRVRIEAGAGVLTVEDDGPGVPAHELPRLFGRGFVGSVGRAAGGGTGMGLYLIRETCAGLGIRVEVSSREGAFTRFTFTFPR</sequence>
<keyword evidence="3" id="KW-0597">Phosphoprotein</keyword>
<keyword evidence="7" id="KW-1133">Transmembrane helix</keyword>